<dbReference type="Proteomes" id="UP000276133">
    <property type="component" value="Unassembled WGS sequence"/>
</dbReference>
<organism evidence="1 2">
    <name type="scientific">Brachionus plicatilis</name>
    <name type="common">Marine rotifer</name>
    <name type="synonym">Brachionus muelleri</name>
    <dbReference type="NCBI Taxonomy" id="10195"/>
    <lineage>
        <taxon>Eukaryota</taxon>
        <taxon>Metazoa</taxon>
        <taxon>Spiralia</taxon>
        <taxon>Gnathifera</taxon>
        <taxon>Rotifera</taxon>
        <taxon>Eurotatoria</taxon>
        <taxon>Monogononta</taxon>
        <taxon>Pseudotrocha</taxon>
        <taxon>Ploima</taxon>
        <taxon>Brachionidae</taxon>
        <taxon>Brachionus</taxon>
    </lineage>
</organism>
<dbReference type="EMBL" id="REGN01002854">
    <property type="protein sequence ID" value="RNA25802.1"/>
    <property type="molecule type" value="Genomic_DNA"/>
</dbReference>
<sequence length="59" mass="6926">MVSFLLTKWDSIGNSYIKDYILEINYIGLYAIRGNSFCRAWNSVAQNLYNISHFCTIRK</sequence>
<reference evidence="1 2" key="1">
    <citation type="journal article" date="2018" name="Sci. Rep.">
        <title>Genomic signatures of local adaptation to the degree of environmental predictability in rotifers.</title>
        <authorList>
            <person name="Franch-Gras L."/>
            <person name="Hahn C."/>
            <person name="Garcia-Roger E.M."/>
            <person name="Carmona M.J."/>
            <person name="Serra M."/>
            <person name="Gomez A."/>
        </authorList>
    </citation>
    <scope>NUCLEOTIDE SEQUENCE [LARGE SCALE GENOMIC DNA]</scope>
    <source>
        <strain evidence="1">HYR1</strain>
    </source>
</reference>
<gene>
    <name evidence="1" type="ORF">BpHYR1_043691</name>
</gene>
<evidence type="ECO:0000313" key="1">
    <source>
        <dbReference type="EMBL" id="RNA25802.1"/>
    </source>
</evidence>
<name>A0A3M7RQJ2_BRAPC</name>
<dbReference type="AlphaFoldDB" id="A0A3M7RQJ2"/>
<keyword evidence="2" id="KW-1185">Reference proteome</keyword>
<evidence type="ECO:0000313" key="2">
    <source>
        <dbReference type="Proteomes" id="UP000276133"/>
    </source>
</evidence>
<comment type="caution">
    <text evidence="1">The sequence shown here is derived from an EMBL/GenBank/DDBJ whole genome shotgun (WGS) entry which is preliminary data.</text>
</comment>
<proteinExistence type="predicted"/>
<protein>
    <submittedName>
        <fullName evidence="1">Uncharacterized protein</fullName>
    </submittedName>
</protein>
<accession>A0A3M7RQJ2</accession>